<evidence type="ECO:0000313" key="3">
    <source>
        <dbReference type="Proteomes" id="UP000182444"/>
    </source>
</evidence>
<dbReference type="VEuPathDB" id="FungiDB:YALI1_B11781g"/>
<evidence type="ECO:0000256" key="1">
    <source>
        <dbReference type="SAM" id="SignalP"/>
    </source>
</evidence>
<organism evidence="2 3">
    <name type="scientific">Yarrowia lipolytica</name>
    <name type="common">Candida lipolytica</name>
    <dbReference type="NCBI Taxonomy" id="4952"/>
    <lineage>
        <taxon>Eukaryota</taxon>
        <taxon>Fungi</taxon>
        <taxon>Dikarya</taxon>
        <taxon>Ascomycota</taxon>
        <taxon>Saccharomycotina</taxon>
        <taxon>Dipodascomycetes</taxon>
        <taxon>Dipodascales</taxon>
        <taxon>Dipodascales incertae sedis</taxon>
        <taxon>Yarrowia</taxon>
    </lineage>
</organism>
<dbReference type="GeneID" id="94582707"/>
<feature type="chain" id="PRO_5009110364" evidence="1">
    <location>
        <begin position="21"/>
        <end position="159"/>
    </location>
</feature>
<name>A0A1D8N718_YARLL</name>
<keyword evidence="1" id="KW-0732">Signal</keyword>
<feature type="signal peptide" evidence="1">
    <location>
        <begin position="1"/>
        <end position="20"/>
    </location>
</feature>
<dbReference type="EMBL" id="CP017554">
    <property type="protein sequence ID" value="AOW01430.1"/>
    <property type="molecule type" value="Genomic_DNA"/>
</dbReference>
<dbReference type="RefSeq" id="XP_068138153.1">
    <property type="nucleotide sequence ID" value="XM_068282052.1"/>
</dbReference>
<gene>
    <name evidence="2" type="ORF">YALI1_B11781g</name>
</gene>
<proteinExistence type="predicted"/>
<reference evidence="2 3" key="1">
    <citation type="journal article" date="2016" name="PLoS ONE">
        <title>Sequence Assembly of Yarrowia lipolytica Strain W29/CLIB89 Shows Transposable Element Diversity.</title>
        <authorList>
            <person name="Magnan C."/>
            <person name="Yu J."/>
            <person name="Chang I."/>
            <person name="Jahn E."/>
            <person name="Kanomata Y."/>
            <person name="Wu J."/>
            <person name="Zeller M."/>
            <person name="Oakes M."/>
            <person name="Baldi P."/>
            <person name="Sandmeyer S."/>
        </authorList>
    </citation>
    <scope>NUCLEOTIDE SEQUENCE [LARGE SCALE GENOMIC DNA]</scope>
    <source>
        <strain evidence="3">CLIB89(W29)</strain>
    </source>
</reference>
<dbReference type="AlphaFoldDB" id="A0A1D8N718"/>
<protein>
    <submittedName>
        <fullName evidence="2">Uncharacterized protein</fullName>
    </submittedName>
</protein>
<evidence type="ECO:0000313" key="2">
    <source>
        <dbReference type="EMBL" id="AOW01430.1"/>
    </source>
</evidence>
<dbReference type="Proteomes" id="UP000182444">
    <property type="component" value="Chromosome 1B"/>
</dbReference>
<accession>A0A1D8N718</accession>
<sequence length="159" mass="17756">MLKLLCTEYVLVRFFTPVLSRDNTCTSPPSQNPASSTGYKCASSLTTARYDVRLSIISVTVKPPALPQWSCRFERSTSNVRTAGDPVMQTRIRIRVCTSLVLGLYIHRKVQVQVASSCHMKHLSTVGLQSTVIVGYAQDSLSDIDLLRSSTSRRIIHFY</sequence>